<reference evidence="1" key="2">
    <citation type="submission" date="2022-01" db="EMBL/GenBank/DDBJ databases">
        <authorList>
            <person name="Yamashiro T."/>
            <person name="Shiraishi A."/>
            <person name="Satake H."/>
            <person name="Nakayama K."/>
        </authorList>
    </citation>
    <scope>NUCLEOTIDE SEQUENCE</scope>
</reference>
<name>A0ABQ5HYT6_9ASTR</name>
<gene>
    <name evidence="1" type="ORF">Tco_1081162</name>
</gene>
<protein>
    <submittedName>
        <fullName evidence="1">Uncharacterized protein</fullName>
    </submittedName>
</protein>
<dbReference type="Proteomes" id="UP001151760">
    <property type="component" value="Unassembled WGS sequence"/>
</dbReference>
<reference evidence="1" key="1">
    <citation type="journal article" date="2022" name="Int. J. Mol. Sci.">
        <title>Draft Genome of Tanacetum Coccineum: Genomic Comparison of Closely Related Tanacetum-Family Plants.</title>
        <authorList>
            <person name="Yamashiro T."/>
            <person name="Shiraishi A."/>
            <person name="Nakayama K."/>
            <person name="Satake H."/>
        </authorList>
    </citation>
    <scope>NUCLEOTIDE SEQUENCE</scope>
</reference>
<evidence type="ECO:0000313" key="1">
    <source>
        <dbReference type="EMBL" id="GJT92317.1"/>
    </source>
</evidence>
<dbReference type="EMBL" id="BQNB010020097">
    <property type="protein sequence ID" value="GJT92317.1"/>
    <property type="molecule type" value="Genomic_DNA"/>
</dbReference>
<proteinExistence type="predicted"/>
<comment type="caution">
    <text evidence="1">The sequence shown here is derived from an EMBL/GenBank/DDBJ whole genome shotgun (WGS) entry which is preliminary data.</text>
</comment>
<evidence type="ECO:0000313" key="2">
    <source>
        <dbReference type="Proteomes" id="UP001151760"/>
    </source>
</evidence>
<organism evidence="1 2">
    <name type="scientific">Tanacetum coccineum</name>
    <dbReference type="NCBI Taxonomy" id="301880"/>
    <lineage>
        <taxon>Eukaryota</taxon>
        <taxon>Viridiplantae</taxon>
        <taxon>Streptophyta</taxon>
        <taxon>Embryophyta</taxon>
        <taxon>Tracheophyta</taxon>
        <taxon>Spermatophyta</taxon>
        <taxon>Magnoliopsida</taxon>
        <taxon>eudicotyledons</taxon>
        <taxon>Gunneridae</taxon>
        <taxon>Pentapetalae</taxon>
        <taxon>asterids</taxon>
        <taxon>campanulids</taxon>
        <taxon>Asterales</taxon>
        <taxon>Asteraceae</taxon>
        <taxon>Asteroideae</taxon>
        <taxon>Anthemideae</taxon>
        <taxon>Anthemidinae</taxon>
        <taxon>Tanacetum</taxon>
    </lineage>
</organism>
<sequence length="109" mass="13025">MLRLDYCGHYQFSSGVHIKKCKVFSIVSEPVYGIIYKNSKKEKRVMRHQEVHKFCDATLKRVLEGLKSCNNDVKYGYVTHNLSKEDVEYLQLFAEEVEERLKYRDQMRK</sequence>
<keyword evidence="2" id="KW-1185">Reference proteome</keyword>
<accession>A0ABQ5HYT6</accession>